<reference evidence="7 8" key="1">
    <citation type="submission" date="2020-07" db="EMBL/GenBank/DDBJ databases">
        <title>Description of Limosilactobacillus balticus sp. nov., Limosilactobacillus agrestis sp. nov., Limosilactobacillus albertensis sp. nov., Limosilactobacillus rudii sp. nov., Limosilactobacillus fastidiosus sp. nov., five novel Limosilactobacillus species isolated from the vertebrate gastrointestinal tract, and proposal of 6 subspecies of Limosilactobacillus reuteri adapted to the gastrointestinal tract of specific vertebrate hosts.</title>
        <authorList>
            <person name="Li F."/>
            <person name="Cheng C."/>
            <person name="Zheng J."/>
            <person name="Quevedo R.M."/>
            <person name="Li J."/>
            <person name="Roos S."/>
            <person name="Gaenzle M.G."/>
            <person name="Walter J."/>
        </authorList>
    </citation>
    <scope>NUCLEOTIDE SEQUENCE [LARGE SCALE GENOMIC DNA]</scope>
    <source>
        <strain evidence="7 8">RRLNB_1_1</strain>
    </source>
</reference>
<dbReference type="UniPathway" id="UPA00241">
    <property type="reaction ID" value="UER00353"/>
</dbReference>
<feature type="binding site" evidence="3">
    <location>
        <position position="286"/>
    </location>
    <ligand>
        <name>CTP</name>
        <dbReference type="ChEBI" id="CHEBI:37563"/>
    </ligand>
</feature>
<dbReference type="InterPro" id="IPR003382">
    <property type="entry name" value="Flavoprotein"/>
</dbReference>
<comment type="similarity">
    <text evidence="3 4">In the N-terminal section; belongs to the HFCD (homo-oligomeric flavin containing Cys decarboxylase) superfamily.</text>
</comment>
<keyword evidence="2 3" id="KW-0456">Lyase</keyword>
<evidence type="ECO:0000256" key="2">
    <source>
        <dbReference type="ARBA" id="ARBA00023239"/>
    </source>
</evidence>
<keyword evidence="1 3" id="KW-0210">Decarboxylase</keyword>
<comment type="cofactor">
    <cofactor evidence="3">
        <name>Mg(2+)</name>
        <dbReference type="ChEBI" id="CHEBI:18420"/>
    </cofactor>
</comment>
<keyword evidence="3" id="KW-0460">Magnesium</keyword>
<protein>
    <recommendedName>
        <fullName evidence="3">Coenzyme A biosynthesis bifunctional protein CoaBC</fullName>
    </recommendedName>
    <alternativeName>
        <fullName evidence="3">DNA/pantothenate metabolism flavoprotein</fullName>
    </alternativeName>
    <alternativeName>
        <fullName evidence="3">Phosphopantothenoylcysteine synthetase/decarboxylase</fullName>
        <shortName evidence="3">PPCS-PPCDC</shortName>
    </alternativeName>
    <domain>
        <recommendedName>
            <fullName evidence="3">Phosphopantothenoylcysteine decarboxylase</fullName>
            <shortName evidence="3">PPC decarboxylase</shortName>
            <shortName evidence="3">PPC-DC</shortName>
            <ecNumber evidence="3">4.1.1.36</ecNumber>
        </recommendedName>
        <alternativeName>
            <fullName evidence="3">CoaC</fullName>
        </alternativeName>
    </domain>
    <domain>
        <recommendedName>
            <fullName evidence="3">Phosphopantothenate--cysteine ligase</fullName>
            <ecNumber evidence="3">6.3.2.5</ecNumber>
        </recommendedName>
        <alternativeName>
            <fullName evidence="3">CoaB</fullName>
        </alternativeName>
        <alternativeName>
            <fullName evidence="3">Phosphopantothenoylcysteine synthetase</fullName>
            <shortName evidence="3">PPC synthetase</shortName>
            <shortName evidence="3">PPC-S</shortName>
        </alternativeName>
    </domain>
</protein>
<dbReference type="GO" id="GO:0046872">
    <property type="term" value="F:metal ion binding"/>
    <property type="evidence" value="ECO:0007669"/>
    <property type="project" value="UniProtKB-KW"/>
</dbReference>
<comment type="function">
    <text evidence="3">Catalyzes two sequential steps in the biosynthesis of coenzyme A. In the first step cysteine is conjugated to 4'-phosphopantothenate to form 4-phosphopantothenoylcysteine. In the second step the latter compound is decarboxylated to form 4'-phosphopantotheine.</text>
</comment>
<dbReference type="Gene3D" id="3.40.50.1950">
    <property type="entry name" value="Flavin prenyltransferase-like"/>
    <property type="match status" value="1"/>
</dbReference>
<dbReference type="AlphaFoldDB" id="A0A7W3Y8P9"/>
<dbReference type="Pfam" id="PF04127">
    <property type="entry name" value="DFP"/>
    <property type="match status" value="1"/>
</dbReference>
<comment type="function">
    <text evidence="4">Catalyzes two steps in the biosynthesis of coenzyme A. In the first step cysteine is conjugated to 4'-phosphopantothenate to form 4-phosphopantothenoylcysteine, in the latter compound is decarboxylated to form 4'-phosphopantotheine.</text>
</comment>
<keyword evidence="3 4" id="KW-0285">Flavoprotein</keyword>
<feature type="binding site" evidence="3">
    <location>
        <position position="276"/>
    </location>
    <ligand>
        <name>CTP</name>
        <dbReference type="ChEBI" id="CHEBI:37563"/>
    </ligand>
</feature>
<dbReference type="GO" id="GO:0004633">
    <property type="term" value="F:phosphopantothenoylcysteine decarboxylase activity"/>
    <property type="evidence" value="ECO:0007669"/>
    <property type="project" value="UniProtKB-UniRule"/>
</dbReference>
<evidence type="ECO:0000259" key="6">
    <source>
        <dbReference type="Pfam" id="PF04127"/>
    </source>
</evidence>
<keyword evidence="8" id="KW-1185">Reference proteome</keyword>
<dbReference type="GO" id="GO:0004632">
    <property type="term" value="F:phosphopantothenate--cysteine ligase activity"/>
    <property type="evidence" value="ECO:0007669"/>
    <property type="project" value="UniProtKB-UniRule"/>
</dbReference>
<dbReference type="InterPro" id="IPR005252">
    <property type="entry name" value="CoaBC"/>
</dbReference>
<sequence>MTRIAVYLTGSIAAYKGVEVVRGLQKMGHEVRVGMTDAATKLVAPATLFALTKKKVLTDLWDEHSTPIPHIELADWSELAIVVPASADIIAKMALGLADDAVSTTLLATAGPKIIVPAMNNHMWQAPATQRNISQLQQDGVNVMPPASGRLAEGYTGRGRLPEPAAICQYIKDFLAAKKILQGKKVIVTAGGTRENIDPVRFIGNRSSGKMGIAIAQAAAQAGATVKLIVGQVSVDLPQSPAIEVIKITTTEDLFKVLQERFPENDILIMAAAVADYRPVDFADHKIKKKADDPNITLELTETVDVLKKIAKTKKKDQLVVGFAAETNDLLTNANRKLASKNADMIIANSVAGSDGAFGNDENQVTVLQKNQPPIKMARQSKSKVATKIIELISSKLKQGD</sequence>
<dbReference type="Pfam" id="PF02441">
    <property type="entry name" value="Flavoprotein"/>
    <property type="match status" value="1"/>
</dbReference>
<dbReference type="SUPFAM" id="SSF52507">
    <property type="entry name" value="Homo-oligomeric flavin-containing Cys decarboxylases, HFCD"/>
    <property type="match status" value="1"/>
</dbReference>
<comment type="pathway">
    <text evidence="3 4">Cofactor biosynthesis; coenzyme A biosynthesis; CoA from (R)-pantothenate: step 2/5.</text>
</comment>
<gene>
    <name evidence="3 7" type="primary">coaBC</name>
    <name evidence="7" type="ORF">H5S40_08835</name>
</gene>
<comment type="catalytic activity">
    <reaction evidence="3 4">
        <text>N-[(R)-4-phosphopantothenoyl]-L-cysteine + H(+) = (R)-4'-phosphopantetheine + CO2</text>
        <dbReference type="Rhea" id="RHEA:16793"/>
        <dbReference type="ChEBI" id="CHEBI:15378"/>
        <dbReference type="ChEBI" id="CHEBI:16526"/>
        <dbReference type="ChEBI" id="CHEBI:59458"/>
        <dbReference type="ChEBI" id="CHEBI:61723"/>
        <dbReference type="EC" id="4.1.1.36"/>
    </reaction>
</comment>
<evidence type="ECO:0000256" key="1">
    <source>
        <dbReference type="ARBA" id="ARBA00022793"/>
    </source>
</evidence>
<feature type="region of interest" description="Phosphopantothenoylcysteine decarboxylase" evidence="3">
    <location>
        <begin position="1"/>
        <end position="185"/>
    </location>
</feature>
<evidence type="ECO:0000313" key="7">
    <source>
        <dbReference type="EMBL" id="MBB1070255.1"/>
    </source>
</evidence>
<comment type="catalytic activity">
    <reaction evidence="3 4">
        <text>(R)-4'-phosphopantothenate + L-cysteine + CTP = N-[(R)-4-phosphopantothenoyl]-L-cysteine + CMP + diphosphate + H(+)</text>
        <dbReference type="Rhea" id="RHEA:19397"/>
        <dbReference type="ChEBI" id="CHEBI:10986"/>
        <dbReference type="ChEBI" id="CHEBI:15378"/>
        <dbReference type="ChEBI" id="CHEBI:33019"/>
        <dbReference type="ChEBI" id="CHEBI:35235"/>
        <dbReference type="ChEBI" id="CHEBI:37563"/>
        <dbReference type="ChEBI" id="CHEBI:59458"/>
        <dbReference type="ChEBI" id="CHEBI:60377"/>
        <dbReference type="EC" id="6.3.2.5"/>
    </reaction>
</comment>
<dbReference type="InterPro" id="IPR035929">
    <property type="entry name" value="CoaB-like_sf"/>
</dbReference>
<dbReference type="GO" id="GO:0010181">
    <property type="term" value="F:FMN binding"/>
    <property type="evidence" value="ECO:0007669"/>
    <property type="project" value="UniProtKB-UniRule"/>
</dbReference>
<dbReference type="PANTHER" id="PTHR14359:SF6">
    <property type="entry name" value="PHOSPHOPANTOTHENOYLCYSTEINE DECARBOXYLASE"/>
    <property type="match status" value="1"/>
</dbReference>
<organism evidence="7 8">
    <name type="scientific">Limosilactobacillus albertensis</name>
    <dbReference type="NCBI Taxonomy" id="2759752"/>
    <lineage>
        <taxon>Bacteria</taxon>
        <taxon>Bacillati</taxon>
        <taxon>Bacillota</taxon>
        <taxon>Bacilli</taxon>
        <taxon>Lactobacillales</taxon>
        <taxon>Lactobacillaceae</taxon>
        <taxon>Limosilactobacillus</taxon>
    </lineage>
</organism>
<accession>A0A7W3Y8P9</accession>
<keyword evidence="3" id="KW-0479">Metal-binding</keyword>
<dbReference type="EC" id="6.3.2.5" evidence="3"/>
<dbReference type="EMBL" id="JACIVC010000066">
    <property type="protein sequence ID" value="MBB1070255.1"/>
    <property type="molecule type" value="Genomic_DNA"/>
</dbReference>
<proteinExistence type="inferred from homology"/>
<dbReference type="GO" id="GO:0015941">
    <property type="term" value="P:pantothenate catabolic process"/>
    <property type="evidence" value="ECO:0007669"/>
    <property type="project" value="InterPro"/>
</dbReference>
<keyword evidence="3 4" id="KW-0436">Ligase</keyword>
<feature type="binding site" evidence="3">
    <location>
        <position position="341"/>
    </location>
    <ligand>
        <name>CTP</name>
        <dbReference type="ChEBI" id="CHEBI:37563"/>
    </ligand>
</feature>
<dbReference type="SUPFAM" id="SSF102645">
    <property type="entry name" value="CoaB-like"/>
    <property type="match status" value="1"/>
</dbReference>
<comment type="pathway">
    <text evidence="3 4">Cofactor biosynthesis; coenzyme A biosynthesis; CoA from (R)-pantothenate: step 3/5.</text>
</comment>
<keyword evidence="3" id="KW-0511">Multifunctional enzyme</keyword>
<comment type="similarity">
    <text evidence="3 4">In the C-terminal section; belongs to the PPC synthetase family.</text>
</comment>
<dbReference type="InterPro" id="IPR007085">
    <property type="entry name" value="DNA/pantothenate-metab_flavo_C"/>
</dbReference>
<comment type="caution">
    <text evidence="3">Lacks conserved residue(s) required for the propagation of feature annotation.</text>
</comment>
<evidence type="ECO:0000256" key="4">
    <source>
        <dbReference type="RuleBase" id="RU364078"/>
    </source>
</evidence>
<dbReference type="RefSeq" id="WP_182598729.1">
    <property type="nucleotide sequence ID" value="NZ_JACIVC010000066.1"/>
</dbReference>
<dbReference type="EC" id="4.1.1.36" evidence="3"/>
<feature type="domain" description="DNA/pantothenate metabolism flavoprotein C-terminal" evidence="6">
    <location>
        <begin position="181"/>
        <end position="394"/>
    </location>
</feature>
<dbReference type="Proteomes" id="UP000518316">
    <property type="component" value="Unassembled WGS sequence"/>
</dbReference>
<dbReference type="PANTHER" id="PTHR14359">
    <property type="entry name" value="HOMO-OLIGOMERIC FLAVIN CONTAINING CYS DECARBOXYLASE FAMILY"/>
    <property type="match status" value="1"/>
</dbReference>
<feature type="region of interest" description="Phosphopantothenate--cysteine ligase" evidence="3">
    <location>
        <begin position="186"/>
        <end position="401"/>
    </location>
</feature>
<name>A0A7W3Y8P9_9LACO</name>
<comment type="cofactor">
    <cofactor evidence="3">
        <name>FMN</name>
        <dbReference type="ChEBI" id="CHEBI:58210"/>
    </cofactor>
    <text evidence="3">Binds 1 FMN per subunit.</text>
</comment>
<dbReference type="GO" id="GO:0071513">
    <property type="term" value="C:phosphopantothenoylcysteine decarboxylase complex"/>
    <property type="evidence" value="ECO:0007669"/>
    <property type="project" value="TreeGrafter"/>
</dbReference>
<dbReference type="InterPro" id="IPR036551">
    <property type="entry name" value="Flavin_trans-like"/>
</dbReference>
<dbReference type="GO" id="GO:0015937">
    <property type="term" value="P:coenzyme A biosynthetic process"/>
    <property type="evidence" value="ECO:0007669"/>
    <property type="project" value="UniProtKB-UniRule"/>
</dbReference>
<feature type="binding site" evidence="3">
    <location>
        <position position="337"/>
    </location>
    <ligand>
        <name>CTP</name>
        <dbReference type="ChEBI" id="CHEBI:37563"/>
    </ligand>
</feature>
<comment type="caution">
    <text evidence="7">The sequence shown here is derived from an EMBL/GenBank/DDBJ whole genome shotgun (WGS) entry which is preliminary data.</text>
</comment>
<evidence type="ECO:0000256" key="3">
    <source>
        <dbReference type="HAMAP-Rule" id="MF_02225"/>
    </source>
</evidence>
<evidence type="ECO:0000313" key="8">
    <source>
        <dbReference type="Proteomes" id="UP000518316"/>
    </source>
</evidence>
<dbReference type="NCBIfam" id="TIGR00521">
    <property type="entry name" value="coaBC_dfp"/>
    <property type="match status" value="1"/>
</dbReference>
<keyword evidence="3 4" id="KW-0288">FMN</keyword>
<dbReference type="HAMAP" id="MF_02225">
    <property type="entry name" value="CoaBC"/>
    <property type="match status" value="1"/>
</dbReference>
<dbReference type="Gene3D" id="3.40.50.10300">
    <property type="entry name" value="CoaB-like"/>
    <property type="match status" value="1"/>
</dbReference>
<feature type="domain" description="Flavoprotein" evidence="5">
    <location>
        <begin position="3"/>
        <end position="174"/>
    </location>
</feature>
<feature type="binding site" evidence="3">
    <location>
        <position position="323"/>
    </location>
    <ligand>
        <name>CTP</name>
        <dbReference type="ChEBI" id="CHEBI:37563"/>
    </ligand>
</feature>
<evidence type="ECO:0000259" key="5">
    <source>
        <dbReference type="Pfam" id="PF02441"/>
    </source>
</evidence>